<evidence type="ECO:0000256" key="3">
    <source>
        <dbReference type="ARBA" id="ARBA00029447"/>
    </source>
</evidence>
<accession>A0ABU1UZ74</accession>
<evidence type="ECO:0000313" key="9">
    <source>
        <dbReference type="Proteomes" id="UP001253595"/>
    </source>
</evidence>
<evidence type="ECO:0000256" key="4">
    <source>
        <dbReference type="PROSITE-ProRule" id="PRU00284"/>
    </source>
</evidence>
<evidence type="ECO:0000259" key="7">
    <source>
        <dbReference type="PROSITE" id="PS50885"/>
    </source>
</evidence>
<keyword evidence="2 4" id="KW-0807">Transducer</keyword>
<keyword evidence="9" id="KW-1185">Reference proteome</keyword>
<dbReference type="SMART" id="SM00304">
    <property type="entry name" value="HAMP"/>
    <property type="match status" value="1"/>
</dbReference>
<dbReference type="PANTHER" id="PTHR32089:SF112">
    <property type="entry name" value="LYSOZYME-LIKE PROTEIN-RELATED"/>
    <property type="match status" value="1"/>
</dbReference>
<evidence type="ECO:0000256" key="5">
    <source>
        <dbReference type="SAM" id="Phobius"/>
    </source>
</evidence>
<feature type="transmembrane region" description="Helical" evidence="5">
    <location>
        <begin position="184"/>
        <end position="203"/>
    </location>
</feature>
<dbReference type="Pfam" id="PF00672">
    <property type="entry name" value="HAMP"/>
    <property type="match status" value="1"/>
</dbReference>
<dbReference type="SMART" id="SM00283">
    <property type="entry name" value="MA"/>
    <property type="match status" value="1"/>
</dbReference>
<evidence type="ECO:0000256" key="2">
    <source>
        <dbReference type="ARBA" id="ARBA00023224"/>
    </source>
</evidence>
<dbReference type="CDD" id="cd06225">
    <property type="entry name" value="HAMP"/>
    <property type="match status" value="1"/>
</dbReference>
<dbReference type="PROSITE" id="PS50885">
    <property type="entry name" value="HAMP"/>
    <property type="match status" value="1"/>
</dbReference>
<dbReference type="PRINTS" id="PR00260">
    <property type="entry name" value="CHEMTRNSDUCR"/>
</dbReference>
<keyword evidence="5" id="KW-0472">Membrane</keyword>
<dbReference type="EMBL" id="JAVDVX010000004">
    <property type="protein sequence ID" value="MDR7090497.1"/>
    <property type="molecule type" value="Genomic_DNA"/>
</dbReference>
<proteinExistence type="inferred from homology"/>
<dbReference type="SUPFAM" id="SSF58104">
    <property type="entry name" value="Methyl-accepting chemotaxis protein (MCP) signaling domain"/>
    <property type="match status" value="1"/>
</dbReference>
<dbReference type="Pfam" id="PF00015">
    <property type="entry name" value="MCPsignal"/>
    <property type="match status" value="1"/>
</dbReference>
<dbReference type="PROSITE" id="PS50111">
    <property type="entry name" value="CHEMOTAXIS_TRANSDUC_2"/>
    <property type="match status" value="1"/>
</dbReference>
<protein>
    <submittedName>
        <fullName evidence="8">Methyl-accepting chemotaxis protein</fullName>
    </submittedName>
</protein>
<dbReference type="PANTHER" id="PTHR32089">
    <property type="entry name" value="METHYL-ACCEPTING CHEMOTAXIS PROTEIN MCPB"/>
    <property type="match status" value="1"/>
</dbReference>
<gene>
    <name evidence="8" type="ORF">J2X05_002521</name>
</gene>
<dbReference type="RefSeq" id="WP_310072861.1">
    <property type="nucleotide sequence ID" value="NZ_JAVDVX010000004.1"/>
</dbReference>
<reference evidence="8 9" key="1">
    <citation type="submission" date="2023-07" db="EMBL/GenBank/DDBJ databases">
        <title>Sorghum-associated microbial communities from plants grown in Nebraska, USA.</title>
        <authorList>
            <person name="Schachtman D."/>
        </authorList>
    </citation>
    <scope>NUCLEOTIDE SEQUENCE [LARGE SCALE GENOMIC DNA]</scope>
    <source>
        <strain evidence="8 9">BE190</strain>
    </source>
</reference>
<dbReference type="InterPro" id="IPR004090">
    <property type="entry name" value="Chemotax_Me-accpt_rcpt"/>
</dbReference>
<evidence type="ECO:0000256" key="1">
    <source>
        <dbReference type="ARBA" id="ARBA00004370"/>
    </source>
</evidence>
<comment type="caution">
    <text evidence="8">The sequence shown here is derived from an EMBL/GenBank/DDBJ whole genome shotgun (WGS) entry which is preliminary data.</text>
</comment>
<feature type="domain" description="Methyl-accepting transducer" evidence="6">
    <location>
        <begin position="264"/>
        <end position="500"/>
    </location>
</feature>
<name>A0ABU1UZ74_9GAMM</name>
<sequence>MLRLTIAKKLMLLVTIALLGFVISQGYSMWVERANSGRLADVEQRIYPTLELTTINLGSLLLMEQQINSSVTTGDEQVLADADKHYQEIRKNLEKLSSLSADLSVQVKDIDAQLQDWYTTAIRIAKSFIAGTVDLNQIGAEAAANADKLKALRKSLSSMKTETAKRFNESISETVDSSKSAARIILIISICSVVALLVVSSIISRSITSSINEVTESLKEMASGAGDLTKRIHYPGHDEIRYLVKYFNAFVEKLHGSFANVSQDVGGLTKVAARLTNSSSQNLGRINEQATAISSMRTSIEDLMKMVSEIAEFAGNASHQAQDASSAAARGKETLAANVSTISTLAEEVRSAAGVVNRFEEFSSDVGQLLNTIQNVAEQTNLLALNAAIEAARAGEHGRGFAVVADEVRGLAVRTRQATEEIHKVISELRSVSASAVTAMQGSVERANRGVEATVASGEVLNSILNNVETISSINERIAAATHEQTVTFSHVSEHVNGIYKSTQLVTSSTNELNEISHDIGHISQELRKVASQFRV</sequence>
<dbReference type="Proteomes" id="UP001253595">
    <property type="component" value="Unassembled WGS sequence"/>
</dbReference>
<evidence type="ECO:0000313" key="8">
    <source>
        <dbReference type="EMBL" id="MDR7090497.1"/>
    </source>
</evidence>
<dbReference type="Gene3D" id="1.10.287.950">
    <property type="entry name" value="Methyl-accepting chemotaxis protein"/>
    <property type="match status" value="1"/>
</dbReference>
<comment type="subcellular location">
    <subcellularLocation>
        <location evidence="1">Membrane</location>
    </subcellularLocation>
</comment>
<evidence type="ECO:0000259" key="6">
    <source>
        <dbReference type="PROSITE" id="PS50111"/>
    </source>
</evidence>
<keyword evidence="5" id="KW-0812">Transmembrane</keyword>
<keyword evidence="5" id="KW-1133">Transmembrane helix</keyword>
<dbReference type="InterPro" id="IPR004089">
    <property type="entry name" value="MCPsignal_dom"/>
</dbReference>
<organism evidence="8 9">
    <name type="scientific">Cellvibrio fibrivorans</name>
    <dbReference type="NCBI Taxonomy" id="126350"/>
    <lineage>
        <taxon>Bacteria</taxon>
        <taxon>Pseudomonadati</taxon>
        <taxon>Pseudomonadota</taxon>
        <taxon>Gammaproteobacteria</taxon>
        <taxon>Cellvibrionales</taxon>
        <taxon>Cellvibrionaceae</taxon>
        <taxon>Cellvibrio</taxon>
    </lineage>
</organism>
<comment type="similarity">
    <text evidence="3">Belongs to the methyl-accepting chemotaxis (MCP) protein family.</text>
</comment>
<dbReference type="InterPro" id="IPR003660">
    <property type="entry name" value="HAMP_dom"/>
</dbReference>
<feature type="domain" description="HAMP" evidence="7">
    <location>
        <begin position="205"/>
        <end position="259"/>
    </location>
</feature>